<dbReference type="Proteomes" id="UP001190700">
    <property type="component" value="Unassembled WGS sequence"/>
</dbReference>
<evidence type="ECO:0000313" key="2">
    <source>
        <dbReference type="EMBL" id="KAK3240461.1"/>
    </source>
</evidence>
<sequence length="224" mass="25497">MIQNKRSRSLSPRIRVLPCSNPASIQTVHCCDYDSSPESTPRSVPTSSPGAPKKKLRHKQQEVQALSVRDETIERCFIPKDQMHMISSCSKFVEQSRHRFLLRPKCPSCHLDINANSIQEDPNSCMVLKCTRCCNVFCGFCLTYSHKVAEVYYHAVQWCRQNPSRPLARLPPSISVQEHFERLILSRMNERSVYERPSPDVGGSVKMGNKEMVRSDIDSVSAQT</sequence>
<evidence type="ECO:0000313" key="3">
    <source>
        <dbReference type="Proteomes" id="UP001190700"/>
    </source>
</evidence>
<organism evidence="2 3">
    <name type="scientific">Cymbomonas tetramitiformis</name>
    <dbReference type="NCBI Taxonomy" id="36881"/>
    <lineage>
        <taxon>Eukaryota</taxon>
        <taxon>Viridiplantae</taxon>
        <taxon>Chlorophyta</taxon>
        <taxon>Pyramimonadophyceae</taxon>
        <taxon>Pyramimonadales</taxon>
        <taxon>Pyramimonadaceae</taxon>
        <taxon>Cymbomonas</taxon>
    </lineage>
</organism>
<comment type="caution">
    <text evidence="2">The sequence shown here is derived from an EMBL/GenBank/DDBJ whole genome shotgun (WGS) entry which is preliminary data.</text>
</comment>
<accession>A0AAE0BPK8</accession>
<proteinExistence type="predicted"/>
<reference evidence="2 3" key="1">
    <citation type="journal article" date="2015" name="Genome Biol. Evol.">
        <title>Comparative Genomics of a Bacterivorous Green Alga Reveals Evolutionary Causalities and Consequences of Phago-Mixotrophic Mode of Nutrition.</title>
        <authorList>
            <person name="Burns J.A."/>
            <person name="Paasch A."/>
            <person name="Narechania A."/>
            <person name="Kim E."/>
        </authorList>
    </citation>
    <scope>NUCLEOTIDE SEQUENCE [LARGE SCALE GENOMIC DNA]</scope>
    <source>
        <strain evidence="2 3">PLY_AMNH</strain>
    </source>
</reference>
<name>A0AAE0BPK8_9CHLO</name>
<feature type="compositionally biased region" description="Polar residues" evidence="1">
    <location>
        <begin position="36"/>
        <end position="49"/>
    </location>
</feature>
<dbReference type="AlphaFoldDB" id="A0AAE0BPK8"/>
<feature type="region of interest" description="Disordered" evidence="1">
    <location>
        <begin position="33"/>
        <end position="59"/>
    </location>
</feature>
<dbReference type="EMBL" id="LGRX02033638">
    <property type="protein sequence ID" value="KAK3240461.1"/>
    <property type="molecule type" value="Genomic_DNA"/>
</dbReference>
<feature type="region of interest" description="Disordered" evidence="1">
    <location>
        <begin position="194"/>
        <end position="224"/>
    </location>
</feature>
<gene>
    <name evidence="2" type="ORF">CYMTET_49705</name>
</gene>
<evidence type="ECO:0000256" key="1">
    <source>
        <dbReference type="SAM" id="MobiDB-lite"/>
    </source>
</evidence>
<feature type="compositionally biased region" description="Basic and acidic residues" evidence="1">
    <location>
        <begin position="208"/>
        <end position="217"/>
    </location>
</feature>
<keyword evidence="3" id="KW-1185">Reference proteome</keyword>
<protein>
    <submittedName>
        <fullName evidence="2">Uncharacterized protein</fullName>
    </submittedName>
</protein>